<protein>
    <submittedName>
        <fullName evidence="1">Uncharacterized protein</fullName>
    </submittedName>
</protein>
<organism evidence="1 2">
    <name type="scientific">Pseudozyma antarctica</name>
    <name type="common">Yeast</name>
    <name type="synonym">Candida antarctica</name>
    <dbReference type="NCBI Taxonomy" id="84753"/>
    <lineage>
        <taxon>Eukaryota</taxon>
        <taxon>Fungi</taxon>
        <taxon>Dikarya</taxon>
        <taxon>Basidiomycota</taxon>
        <taxon>Ustilaginomycotina</taxon>
        <taxon>Ustilaginomycetes</taxon>
        <taxon>Ustilaginales</taxon>
        <taxon>Ustilaginaceae</taxon>
        <taxon>Moesziomyces</taxon>
    </lineage>
</organism>
<name>A0A081CF92_PSEA2</name>
<dbReference type="EMBL" id="DF830075">
    <property type="protein sequence ID" value="GAK65338.1"/>
    <property type="molecule type" value="Genomic_DNA"/>
</dbReference>
<dbReference type="GeneID" id="26304294"/>
<dbReference type="RefSeq" id="XP_014656542.1">
    <property type="nucleotide sequence ID" value="XM_014801056.1"/>
</dbReference>
<dbReference type="OrthoDB" id="2548305at2759"/>
<dbReference type="SUPFAM" id="SSF52047">
    <property type="entry name" value="RNI-like"/>
    <property type="match status" value="1"/>
</dbReference>
<accession>A0A081CF92</accession>
<evidence type="ECO:0000313" key="1">
    <source>
        <dbReference type="EMBL" id="GAK65338.1"/>
    </source>
</evidence>
<proteinExistence type="predicted"/>
<dbReference type="HOGENOM" id="CLU_729929_0_0_1"/>
<gene>
    <name evidence="1" type="ORF">PAN0_008c3555</name>
</gene>
<evidence type="ECO:0000313" key="2">
    <source>
        <dbReference type="Proteomes" id="UP000053758"/>
    </source>
</evidence>
<dbReference type="Proteomes" id="UP000053758">
    <property type="component" value="Unassembled WGS sequence"/>
</dbReference>
<keyword evidence="2" id="KW-1185">Reference proteome</keyword>
<sequence>MAAVRPVRHLASMPPEILHLIAAAYIDDLHAVGTSNITSVLCSCSLLHDLVLPKLYASVHIYSLEQLVRFVAPASGAHKYCAHHTRDTLVVNIPGVPGGGDGTLYGPDAKTHSRDRLTLVSRALALCPQVQKVSLEFFSIRHSEILTEADFRTAEADAFASAIAGLSRVTALRWVPPRSDANAIMGLSIVIVDQIIPALAKGLSGCTSLETLELWNTMLPATGGADLAEALISIAHARAQQNPDDAAPLKLNLRSVTGLDPRSVSDLALATPPVQVNIADGFVGSIWGARIDTLAVHECMRDALDPAGRTRSTGSSPGTSDTSSISTGRVTTPELLIQDSIAKASRNITIRILQGGIAGARMFPH</sequence>
<reference evidence="2" key="1">
    <citation type="journal article" date="2014" name="Genome Announc.">
        <title>Draft Genome Sequence of the Yeast Pseudozyma antarctica Type Strain JCM10317, a Producer of the Glycolipid Biosurfactants, Mannosylerythritol Lipids.</title>
        <authorList>
            <person name="Saika A."/>
            <person name="Koike H."/>
            <person name="Hori T."/>
            <person name="Fukuoka T."/>
            <person name="Sato S."/>
            <person name="Habe H."/>
            <person name="Kitamoto D."/>
            <person name="Morita T."/>
        </authorList>
    </citation>
    <scope>NUCLEOTIDE SEQUENCE [LARGE SCALE GENOMIC DNA]</scope>
    <source>
        <strain evidence="2">JCM 10317</strain>
    </source>
</reference>
<dbReference type="AlphaFoldDB" id="A0A081CF92"/>